<evidence type="ECO:0000313" key="3">
    <source>
        <dbReference type="Proteomes" id="UP001217089"/>
    </source>
</evidence>
<accession>A0ABQ9ETH8</accession>
<evidence type="ECO:0000259" key="1">
    <source>
        <dbReference type="PROSITE" id="PS51114"/>
    </source>
</evidence>
<organism evidence="2 3">
    <name type="scientific">Tegillarca granosa</name>
    <name type="common">Malaysian cockle</name>
    <name type="synonym">Anadara granosa</name>
    <dbReference type="NCBI Taxonomy" id="220873"/>
    <lineage>
        <taxon>Eukaryota</taxon>
        <taxon>Metazoa</taxon>
        <taxon>Spiralia</taxon>
        <taxon>Lophotrochozoa</taxon>
        <taxon>Mollusca</taxon>
        <taxon>Bivalvia</taxon>
        <taxon>Autobranchia</taxon>
        <taxon>Pteriomorphia</taxon>
        <taxon>Arcoida</taxon>
        <taxon>Arcoidea</taxon>
        <taxon>Arcidae</taxon>
        <taxon>Tegillarca</taxon>
    </lineage>
</organism>
<protein>
    <recommendedName>
        <fullName evidence="1">FBA domain-containing protein</fullName>
    </recommendedName>
</protein>
<evidence type="ECO:0000313" key="2">
    <source>
        <dbReference type="EMBL" id="KAJ8308369.1"/>
    </source>
</evidence>
<dbReference type="PANTHER" id="PTHR12125">
    <property type="entry name" value="F-BOX ONLY PROTEIN 6-LIKE PROTEIN"/>
    <property type="match status" value="1"/>
</dbReference>
<dbReference type="PANTHER" id="PTHR12125:SF5">
    <property type="entry name" value="F-BOX DOMAIN-CONTAINING PROTEIN"/>
    <property type="match status" value="1"/>
</dbReference>
<dbReference type="InterPro" id="IPR039752">
    <property type="entry name" value="F-box_only"/>
</dbReference>
<dbReference type="SUPFAM" id="SSF49785">
    <property type="entry name" value="Galactose-binding domain-like"/>
    <property type="match status" value="1"/>
</dbReference>
<reference evidence="2 3" key="1">
    <citation type="submission" date="2022-12" db="EMBL/GenBank/DDBJ databases">
        <title>Chromosome-level genome of Tegillarca granosa.</title>
        <authorList>
            <person name="Kim J."/>
        </authorList>
    </citation>
    <scope>NUCLEOTIDE SEQUENCE [LARGE SCALE GENOMIC DNA]</scope>
    <source>
        <strain evidence="2">Teg-2019</strain>
        <tissue evidence="2">Adductor muscle</tissue>
    </source>
</reference>
<dbReference type="InterPro" id="IPR007397">
    <property type="entry name" value="F-box-assoc_dom"/>
</dbReference>
<dbReference type="InterPro" id="IPR008979">
    <property type="entry name" value="Galactose-bd-like_sf"/>
</dbReference>
<dbReference type="Gene3D" id="2.60.120.260">
    <property type="entry name" value="Galactose-binding domain-like"/>
    <property type="match status" value="2"/>
</dbReference>
<dbReference type="Pfam" id="PF04300">
    <property type="entry name" value="FBA"/>
    <property type="match status" value="1"/>
</dbReference>
<dbReference type="EMBL" id="JARBDR010000657">
    <property type="protein sequence ID" value="KAJ8308369.1"/>
    <property type="molecule type" value="Genomic_DNA"/>
</dbReference>
<sequence length="120" mass="14016">MGENSKSATNVNNRELVMSEYQDKSVFPITELPDELLINEGCDPEVLDNIKPDIEISEWYSARHDCGINYEIKVKHTFRDYPAGVRYILFQHKGKDTYWWRGHYGAKITLSSVHFKFQNS</sequence>
<dbReference type="SMART" id="SM01198">
    <property type="entry name" value="FBA"/>
    <property type="match status" value="1"/>
</dbReference>
<name>A0ABQ9ETH8_TEGGR</name>
<dbReference type="PROSITE" id="PS51114">
    <property type="entry name" value="FBA"/>
    <property type="match status" value="1"/>
</dbReference>
<feature type="domain" description="FBA" evidence="1">
    <location>
        <begin position="1"/>
        <end position="117"/>
    </location>
</feature>
<keyword evidence="3" id="KW-1185">Reference proteome</keyword>
<comment type="caution">
    <text evidence="2">The sequence shown here is derived from an EMBL/GenBank/DDBJ whole genome shotgun (WGS) entry which is preliminary data.</text>
</comment>
<proteinExistence type="predicted"/>
<dbReference type="Proteomes" id="UP001217089">
    <property type="component" value="Unassembled WGS sequence"/>
</dbReference>
<gene>
    <name evidence="2" type="ORF">KUTeg_013243</name>
</gene>